<dbReference type="Pfam" id="PF08664">
    <property type="entry name" value="YcbB"/>
    <property type="match status" value="1"/>
</dbReference>
<keyword evidence="4" id="KW-1185">Reference proteome</keyword>
<dbReference type="OrthoDB" id="1684633at2"/>
<reference evidence="4" key="1">
    <citation type="submission" date="2016-10" db="EMBL/GenBank/DDBJ databases">
        <authorList>
            <person name="Varghese N."/>
            <person name="Submissions S."/>
        </authorList>
    </citation>
    <scope>NUCLEOTIDE SEQUENCE [LARGE SCALE GENOMIC DNA]</scope>
    <source>
        <strain evidence="4">SP</strain>
    </source>
</reference>
<feature type="modified residue" description="4-aspartylphosphate" evidence="1">
    <location>
        <position position="54"/>
    </location>
</feature>
<dbReference type="STRING" id="1503961.SAMN05421736_114111"/>
<dbReference type="Pfam" id="PF00072">
    <property type="entry name" value="Response_reg"/>
    <property type="match status" value="1"/>
</dbReference>
<dbReference type="PANTHER" id="PTHR43228">
    <property type="entry name" value="TWO-COMPONENT RESPONSE REGULATOR"/>
    <property type="match status" value="1"/>
</dbReference>
<evidence type="ECO:0000313" key="4">
    <source>
        <dbReference type="Proteomes" id="UP000198935"/>
    </source>
</evidence>
<feature type="domain" description="Response regulatory" evidence="2">
    <location>
        <begin position="2"/>
        <end position="118"/>
    </location>
</feature>
<gene>
    <name evidence="3" type="ORF">SAMN05421736_114111</name>
</gene>
<dbReference type="EMBL" id="FNPI01000014">
    <property type="protein sequence ID" value="SDZ49308.1"/>
    <property type="molecule type" value="Genomic_DNA"/>
</dbReference>
<organism evidence="3 4">
    <name type="scientific">Evansella caseinilytica</name>
    <dbReference type="NCBI Taxonomy" id="1503961"/>
    <lineage>
        <taxon>Bacteria</taxon>
        <taxon>Bacillati</taxon>
        <taxon>Bacillota</taxon>
        <taxon>Bacilli</taxon>
        <taxon>Bacillales</taxon>
        <taxon>Bacillaceae</taxon>
        <taxon>Evansella</taxon>
    </lineage>
</organism>
<dbReference type="InterPro" id="IPR013972">
    <property type="entry name" value="YcbB"/>
</dbReference>
<dbReference type="InterPro" id="IPR001789">
    <property type="entry name" value="Sig_transdc_resp-reg_receiver"/>
</dbReference>
<evidence type="ECO:0000313" key="3">
    <source>
        <dbReference type="EMBL" id="SDZ49308.1"/>
    </source>
</evidence>
<sequence>MKYFIVDDDPAIRSMLVNILETELGAEIGGMAEDGNQIHAKMLNDHQVDILMIDLLMPERDGIETLKAIHPDFRGKAVMLSQVETKDIIADAYQNKAEAYITKPVNRLEVISVLKRIEKSRRLEMSLDQIRNSLKLCPDEDSVWTDNDSNSSDATPCLSGQILSDLGIRHEKGAEDIQIIVKLLKDQHVISIPPLKELWKMATAVKTGEDIPSRKEIKATEQRVRRAIQQSFNHITSLGAMDMTHPKFEHYGMKFFDLDQIQSRINAITTDYSNQDRPLATRLNMKRFIAAFYDECRL</sequence>
<dbReference type="SUPFAM" id="SSF52172">
    <property type="entry name" value="CheY-like"/>
    <property type="match status" value="1"/>
</dbReference>
<dbReference type="GO" id="GO:0000160">
    <property type="term" value="P:phosphorelay signal transduction system"/>
    <property type="evidence" value="ECO:0007669"/>
    <property type="project" value="InterPro"/>
</dbReference>
<dbReference type="InterPro" id="IPR052048">
    <property type="entry name" value="ST_Response_Regulator"/>
</dbReference>
<keyword evidence="1" id="KW-0597">Phosphoprotein</keyword>
<dbReference type="SMART" id="SM00448">
    <property type="entry name" value="REC"/>
    <property type="match status" value="1"/>
</dbReference>
<dbReference type="Gene3D" id="3.40.50.2300">
    <property type="match status" value="1"/>
</dbReference>
<proteinExistence type="predicted"/>
<name>A0A1H3THG6_9BACI</name>
<evidence type="ECO:0000256" key="1">
    <source>
        <dbReference type="PROSITE-ProRule" id="PRU00169"/>
    </source>
</evidence>
<evidence type="ECO:0000259" key="2">
    <source>
        <dbReference type="PROSITE" id="PS50110"/>
    </source>
</evidence>
<dbReference type="InterPro" id="IPR011006">
    <property type="entry name" value="CheY-like_superfamily"/>
</dbReference>
<dbReference type="PANTHER" id="PTHR43228:SF8">
    <property type="entry name" value="TRANSCRIPTIONAL REGULATORY PROTEIN GLNL"/>
    <property type="match status" value="1"/>
</dbReference>
<protein>
    <submittedName>
        <fullName evidence="3">Two-component system, response regulator YcbB</fullName>
    </submittedName>
</protein>
<dbReference type="Proteomes" id="UP000198935">
    <property type="component" value="Unassembled WGS sequence"/>
</dbReference>
<dbReference type="PROSITE" id="PS50110">
    <property type="entry name" value="RESPONSE_REGULATORY"/>
    <property type="match status" value="1"/>
</dbReference>
<accession>A0A1H3THG6</accession>
<dbReference type="AlphaFoldDB" id="A0A1H3THG6"/>